<protein>
    <submittedName>
        <fullName evidence="2">Uncharacterized protein</fullName>
    </submittedName>
</protein>
<dbReference type="EMBL" id="JAYMGO010000004">
    <property type="protein sequence ID" value="KAL1275472.1"/>
    <property type="molecule type" value="Genomic_DNA"/>
</dbReference>
<evidence type="ECO:0000313" key="2">
    <source>
        <dbReference type="EMBL" id="KAL1275472.1"/>
    </source>
</evidence>
<feature type="region of interest" description="Disordered" evidence="1">
    <location>
        <begin position="66"/>
        <end position="112"/>
    </location>
</feature>
<name>A0ABR3NFE1_9TELE</name>
<feature type="compositionally biased region" description="Low complexity" evidence="1">
    <location>
        <begin position="96"/>
        <end position="112"/>
    </location>
</feature>
<gene>
    <name evidence="2" type="ORF">QQF64_035095</name>
</gene>
<proteinExistence type="predicted"/>
<sequence>MWVCGCPSASYHTPLPSQHRPPYPAQERRTRDRERIKRVQQRPVTLPQSVSPPSLSVLEAIISHEQDTVSAHPLPDPRRQYSQGLEETNNDDWCDSASSSPGISPPSCSFVR</sequence>
<keyword evidence="3" id="KW-1185">Reference proteome</keyword>
<evidence type="ECO:0000313" key="3">
    <source>
        <dbReference type="Proteomes" id="UP001558613"/>
    </source>
</evidence>
<organism evidence="2 3">
    <name type="scientific">Cirrhinus molitorella</name>
    <name type="common">mud carp</name>
    <dbReference type="NCBI Taxonomy" id="172907"/>
    <lineage>
        <taxon>Eukaryota</taxon>
        <taxon>Metazoa</taxon>
        <taxon>Chordata</taxon>
        <taxon>Craniata</taxon>
        <taxon>Vertebrata</taxon>
        <taxon>Euteleostomi</taxon>
        <taxon>Actinopterygii</taxon>
        <taxon>Neopterygii</taxon>
        <taxon>Teleostei</taxon>
        <taxon>Ostariophysi</taxon>
        <taxon>Cypriniformes</taxon>
        <taxon>Cyprinidae</taxon>
        <taxon>Labeoninae</taxon>
        <taxon>Labeonini</taxon>
        <taxon>Cirrhinus</taxon>
    </lineage>
</organism>
<accession>A0ABR3NFE1</accession>
<feature type="compositionally biased region" description="Basic and acidic residues" evidence="1">
    <location>
        <begin position="26"/>
        <end position="37"/>
    </location>
</feature>
<comment type="caution">
    <text evidence="2">The sequence shown here is derived from an EMBL/GenBank/DDBJ whole genome shotgun (WGS) entry which is preliminary data.</text>
</comment>
<evidence type="ECO:0000256" key="1">
    <source>
        <dbReference type="SAM" id="MobiDB-lite"/>
    </source>
</evidence>
<dbReference type="Proteomes" id="UP001558613">
    <property type="component" value="Unassembled WGS sequence"/>
</dbReference>
<feature type="region of interest" description="Disordered" evidence="1">
    <location>
        <begin position="1"/>
        <end position="51"/>
    </location>
</feature>
<reference evidence="2 3" key="1">
    <citation type="submission" date="2023-09" db="EMBL/GenBank/DDBJ databases">
        <authorList>
            <person name="Wang M."/>
        </authorList>
    </citation>
    <scope>NUCLEOTIDE SEQUENCE [LARGE SCALE GENOMIC DNA]</scope>
    <source>
        <strain evidence="2">GT-2023</strain>
        <tissue evidence="2">Liver</tissue>
    </source>
</reference>